<keyword evidence="2" id="KW-1185">Reference proteome</keyword>
<name>A0A9D4SC45_DREPO</name>
<dbReference type="EMBL" id="JAIWYP010000001">
    <property type="protein sequence ID" value="KAH3897707.1"/>
    <property type="molecule type" value="Genomic_DNA"/>
</dbReference>
<gene>
    <name evidence="1" type="ORF">DPMN_021901</name>
</gene>
<reference evidence="1" key="2">
    <citation type="submission" date="2020-11" db="EMBL/GenBank/DDBJ databases">
        <authorList>
            <person name="McCartney M.A."/>
            <person name="Auch B."/>
            <person name="Kono T."/>
            <person name="Mallez S."/>
            <person name="Becker A."/>
            <person name="Gohl D.M."/>
            <person name="Silverstein K.A.T."/>
            <person name="Koren S."/>
            <person name="Bechman K.B."/>
            <person name="Herman A."/>
            <person name="Abrahante J.E."/>
            <person name="Garbe J."/>
        </authorList>
    </citation>
    <scope>NUCLEOTIDE SEQUENCE</scope>
    <source>
        <strain evidence="1">Duluth1</strain>
        <tissue evidence="1">Whole animal</tissue>
    </source>
</reference>
<sequence length="71" mass="8113">MMYGLLDKVFTLHKFASSRGTGVGKPHPGDEHIPVLDQDKLDLWRCKFIQRSCRSSTRSNLCKCERRSATC</sequence>
<protein>
    <submittedName>
        <fullName evidence="1">Uncharacterized protein</fullName>
    </submittedName>
</protein>
<comment type="caution">
    <text evidence="1">The sequence shown here is derived from an EMBL/GenBank/DDBJ whole genome shotgun (WGS) entry which is preliminary data.</text>
</comment>
<dbReference type="AlphaFoldDB" id="A0A9D4SC45"/>
<reference evidence="1" key="1">
    <citation type="journal article" date="2019" name="bioRxiv">
        <title>The Genome of the Zebra Mussel, Dreissena polymorpha: A Resource for Invasive Species Research.</title>
        <authorList>
            <person name="McCartney M.A."/>
            <person name="Auch B."/>
            <person name="Kono T."/>
            <person name="Mallez S."/>
            <person name="Zhang Y."/>
            <person name="Obille A."/>
            <person name="Becker A."/>
            <person name="Abrahante J.E."/>
            <person name="Garbe J."/>
            <person name="Badalamenti J.P."/>
            <person name="Herman A."/>
            <person name="Mangelson H."/>
            <person name="Liachko I."/>
            <person name="Sullivan S."/>
            <person name="Sone E.D."/>
            <person name="Koren S."/>
            <person name="Silverstein K.A.T."/>
            <person name="Beckman K.B."/>
            <person name="Gohl D.M."/>
        </authorList>
    </citation>
    <scope>NUCLEOTIDE SEQUENCE</scope>
    <source>
        <strain evidence="1">Duluth1</strain>
        <tissue evidence="1">Whole animal</tissue>
    </source>
</reference>
<evidence type="ECO:0000313" key="2">
    <source>
        <dbReference type="Proteomes" id="UP000828390"/>
    </source>
</evidence>
<dbReference type="Proteomes" id="UP000828390">
    <property type="component" value="Unassembled WGS sequence"/>
</dbReference>
<proteinExistence type="predicted"/>
<evidence type="ECO:0000313" key="1">
    <source>
        <dbReference type="EMBL" id="KAH3897707.1"/>
    </source>
</evidence>
<organism evidence="1 2">
    <name type="scientific">Dreissena polymorpha</name>
    <name type="common">Zebra mussel</name>
    <name type="synonym">Mytilus polymorpha</name>
    <dbReference type="NCBI Taxonomy" id="45954"/>
    <lineage>
        <taxon>Eukaryota</taxon>
        <taxon>Metazoa</taxon>
        <taxon>Spiralia</taxon>
        <taxon>Lophotrochozoa</taxon>
        <taxon>Mollusca</taxon>
        <taxon>Bivalvia</taxon>
        <taxon>Autobranchia</taxon>
        <taxon>Heteroconchia</taxon>
        <taxon>Euheterodonta</taxon>
        <taxon>Imparidentia</taxon>
        <taxon>Neoheterodontei</taxon>
        <taxon>Myida</taxon>
        <taxon>Dreissenoidea</taxon>
        <taxon>Dreissenidae</taxon>
        <taxon>Dreissena</taxon>
    </lineage>
</organism>
<accession>A0A9D4SC45</accession>